<evidence type="ECO:0000313" key="1">
    <source>
        <dbReference type="EMBL" id="MBC9716561.1"/>
    </source>
</evidence>
<proteinExistence type="predicted"/>
<gene>
    <name evidence="1" type="ORF">H9Y04_28915</name>
</gene>
<accession>A0ABR7SPV2</accession>
<keyword evidence="2" id="KW-1185">Reference proteome</keyword>
<comment type="caution">
    <text evidence="1">The sequence shown here is derived from an EMBL/GenBank/DDBJ whole genome shotgun (WGS) entry which is preliminary data.</text>
</comment>
<evidence type="ECO:0000313" key="2">
    <source>
        <dbReference type="Proteomes" id="UP000642284"/>
    </source>
</evidence>
<sequence>MHSVVLVCLPPDTRPEDIESAVAAALMPYCLYTEVDPWRDYETGQPHEHWTVRDQKLPATTTWAQIAESYNRAYPGESPMLLDEDGRAYRVVTYSPQAEFDWYQIGGRWCGYFLHRPEADGDPRLVTGERSWANEGEPAEPLACDGGPVGLLDLDAARARRGEEAAALYDLWEATVRGLPEARPFRHFLTRHEVDPEGYGMEDARRDYRAQPAVAAAAAVPELPPGDLTARFAAGRTAYVREARDEAVAGAALLTLEGEWIERPWGDEATDGTEAAYAERVSAYLDGLDPDAYVVCVDCHS</sequence>
<dbReference type="EMBL" id="JACTVJ010000014">
    <property type="protein sequence ID" value="MBC9716561.1"/>
    <property type="molecule type" value="Genomic_DNA"/>
</dbReference>
<name>A0ABR7SPV2_9ACTN</name>
<protein>
    <submittedName>
        <fullName evidence="1">Uncharacterized protein</fullName>
    </submittedName>
</protein>
<dbReference type="Proteomes" id="UP000642284">
    <property type="component" value="Unassembled WGS sequence"/>
</dbReference>
<dbReference type="RefSeq" id="WP_187816993.1">
    <property type="nucleotide sequence ID" value="NZ_JACTVJ010000014.1"/>
</dbReference>
<reference evidence="1 2" key="1">
    <citation type="submission" date="2020-08" db="EMBL/GenBank/DDBJ databases">
        <title>Genemic of Streptomyces polyaspartic.</title>
        <authorList>
            <person name="Liu W."/>
        </authorList>
    </citation>
    <scope>NUCLEOTIDE SEQUENCE [LARGE SCALE GENOMIC DNA]</scope>
    <source>
        <strain evidence="1 2">TRM66268-LWL</strain>
    </source>
</reference>
<organism evidence="1 2">
    <name type="scientific">Streptomyces polyasparticus</name>
    <dbReference type="NCBI Taxonomy" id="2767826"/>
    <lineage>
        <taxon>Bacteria</taxon>
        <taxon>Bacillati</taxon>
        <taxon>Actinomycetota</taxon>
        <taxon>Actinomycetes</taxon>
        <taxon>Kitasatosporales</taxon>
        <taxon>Streptomycetaceae</taxon>
        <taxon>Streptomyces</taxon>
    </lineage>
</organism>